<accession>A0AAU9VQ95</accession>
<dbReference type="EMBL" id="CALNXJ010000003">
    <property type="protein sequence ID" value="CAH3035370.1"/>
    <property type="molecule type" value="Genomic_DNA"/>
</dbReference>
<comment type="caution">
    <text evidence="2">The sequence shown here is derived from an EMBL/GenBank/DDBJ whole genome shotgun (WGS) entry which is preliminary data.</text>
</comment>
<dbReference type="AlphaFoldDB" id="A0AAU9VQ95"/>
<protein>
    <submittedName>
        <fullName evidence="2">Uncharacterized protein</fullName>
    </submittedName>
</protein>
<gene>
    <name evidence="2" type="ORF">PMEA_00017245</name>
</gene>
<feature type="region of interest" description="Disordered" evidence="1">
    <location>
        <begin position="133"/>
        <end position="164"/>
    </location>
</feature>
<keyword evidence="3" id="KW-1185">Reference proteome</keyword>
<reference evidence="2 3" key="1">
    <citation type="submission" date="2022-05" db="EMBL/GenBank/DDBJ databases">
        <authorList>
            <consortium name="Genoscope - CEA"/>
            <person name="William W."/>
        </authorList>
    </citation>
    <scope>NUCLEOTIDE SEQUENCE [LARGE SCALE GENOMIC DNA]</scope>
</reference>
<proteinExistence type="predicted"/>
<name>A0AAU9VQ95_9CNID</name>
<organism evidence="2 3">
    <name type="scientific">Pocillopora meandrina</name>
    <dbReference type="NCBI Taxonomy" id="46732"/>
    <lineage>
        <taxon>Eukaryota</taxon>
        <taxon>Metazoa</taxon>
        <taxon>Cnidaria</taxon>
        <taxon>Anthozoa</taxon>
        <taxon>Hexacorallia</taxon>
        <taxon>Scleractinia</taxon>
        <taxon>Astrocoeniina</taxon>
        <taxon>Pocilloporidae</taxon>
        <taxon>Pocillopora</taxon>
    </lineage>
</organism>
<sequence length="164" mass="18531">MTLIWGKSCRVCGNTANEGDYCERCYERQFPVCEYCDKPIRDGEEKFGNCHKKPCYSNMTKKCCKCGDKADKGFYCKSCYEAEHPPPATVEYSTKGTNANFKIRGNQEIVESAMHSLGQGIADGFTRGRQRYNALSEESIMPPPSEKDNSSRRSYSAKVVFHSQ</sequence>
<evidence type="ECO:0000313" key="2">
    <source>
        <dbReference type="EMBL" id="CAH3035370.1"/>
    </source>
</evidence>
<evidence type="ECO:0000313" key="3">
    <source>
        <dbReference type="Proteomes" id="UP001159428"/>
    </source>
</evidence>
<evidence type="ECO:0000256" key="1">
    <source>
        <dbReference type="SAM" id="MobiDB-lite"/>
    </source>
</evidence>
<dbReference type="Proteomes" id="UP001159428">
    <property type="component" value="Unassembled WGS sequence"/>
</dbReference>